<dbReference type="AlphaFoldDB" id="A0A1Q8RPF0"/>
<protein>
    <submittedName>
        <fullName evidence="2">Uncharacterized protein</fullName>
    </submittedName>
</protein>
<dbReference type="Proteomes" id="UP000186583">
    <property type="component" value="Unassembled WGS sequence"/>
</dbReference>
<keyword evidence="3" id="KW-1185">Reference proteome</keyword>
<comment type="caution">
    <text evidence="2">The sequence shown here is derived from an EMBL/GenBank/DDBJ whole genome shotgun (WGS) entry which is preliminary data.</text>
</comment>
<feature type="compositionally biased region" description="Pro residues" evidence="1">
    <location>
        <begin position="241"/>
        <end position="261"/>
    </location>
</feature>
<dbReference type="OrthoDB" id="4842829at2759"/>
<evidence type="ECO:0000313" key="2">
    <source>
        <dbReference type="EMBL" id="OLN86199.1"/>
    </source>
</evidence>
<evidence type="ECO:0000256" key="1">
    <source>
        <dbReference type="SAM" id="MobiDB-lite"/>
    </source>
</evidence>
<proteinExistence type="predicted"/>
<dbReference type="EMBL" id="MPGH01000132">
    <property type="protein sequence ID" value="OLN86199.1"/>
    <property type="molecule type" value="Genomic_DNA"/>
</dbReference>
<feature type="region of interest" description="Disordered" evidence="1">
    <location>
        <begin position="222"/>
        <end position="261"/>
    </location>
</feature>
<organism evidence="2 3">
    <name type="scientific">Colletotrichum chlorophyti</name>
    <dbReference type="NCBI Taxonomy" id="708187"/>
    <lineage>
        <taxon>Eukaryota</taxon>
        <taxon>Fungi</taxon>
        <taxon>Dikarya</taxon>
        <taxon>Ascomycota</taxon>
        <taxon>Pezizomycotina</taxon>
        <taxon>Sordariomycetes</taxon>
        <taxon>Hypocreomycetidae</taxon>
        <taxon>Glomerellales</taxon>
        <taxon>Glomerellaceae</taxon>
        <taxon>Colletotrichum</taxon>
    </lineage>
</organism>
<reference evidence="2 3" key="1">
    <citation type="submission" date="2016-11" db="EMBL/GenBank/DDBJ databases">
        <title>Draft Genome Assembly of Colletotrichum chlorophyti a pathogen of herbaceous plants.</title>
        <authorList>
            <person name="Gan P."/>
            <person name="Narusaka M."/>
            <person name="Tsushima A."/>
            <person name="Narusaka Y."/>
            <person name="Takano Y."/>
            <person name="Shirasu K."/>
        </authorList>
    </citation>
    <scope>NUCLEOTIDE SEQUENCE [LARGE SCALE GENOMIC DNA]</scope>
    <source>
        <strain evidence="2 3">NTL11</strain>
    </source>
</reference>
<sequence>MADTIVLETHIYSKPTNGSPTWSRSFHLRLPLGGTKADLLDLIRASVTRLGRSDAVVEPQITLYLTRNGRILSFPGTPNLTTTTTPVPIYQQPQIMSINTNPPPMYIQQQINPGYPLAMTNANGINYLHSYGPGSCLINPYPSAGQQVLVVGGGQVGFINVNVPAITVSGHLPIVLDVVKEARLDTVLEDRFAAFLEWAVGPTGLKLIVAVDIDGRHTVSIFDGPPEPSVRPASVTSTTPAAPPATPAIPPDPSDLPAPAA</sequence>
<accession>A0A1Q8RPF0</accession>
<gene>
    <name evidence="2" type="ORF">CCHL11_04198</name>
</gene>
<evidence type="ECO:0000313" key="3">
    <source>
        <dbReference type="Proteomes" id="UP000186583"/>
    </source>
</evidence>
<name>A0A1Q8RPF0_9PEZI</name>